<reference evidence="2" key="1">
    <citation type="journal article" date="2019" name="bioRxiv">
        <title>The Genome of the Zebra Mussel, Dreissena polymorpha: A Resource for Invasive Species Research.</title>
        <authorList>
            <person name="McCartney M.A."/>
            <person name="Auch B."/>
            <person name="Kono T."/>
            <person name="Mallez S."/>
            <person name="Zhang Y."/>
            <person name="Obille A."/>
            <person name="Becker A."/>
            <person name="Abrahante J.E."/>
            <person name="Garbe J."/>
            <person name="Badalamenti J.P."/>
            <person name="Herman A."/>
            <person name="Mangelson H."/>
            <person name="Liachko I."/>
            <person name="Sullivan S."/>
            <person name="Sone E.D."/>
            <person name="Koren S."/>
            <person name="Silverstein K.A.T."/>
            <person name="Beckman K.B."/>
            <person name="Gohl D.M."/>
        </authorList>
    </citation>
    <scope>NUCLEOTIDE SEQUENCE</scope>
    <source>
        <strain evidence="2">Duluth1</strain>
        <tissue evidence="2">Whole animal</tissue>
    </source>
</reference>
<proteinExistence type="predicted"/>
<gene>
    <name evidence="2" type="ORF">DPMN_020280</name>
</gene>
<reference evidence="2" key="2">
    <citation type="submission" date="2020-11" db="EMBL/GenBank/DDBJ databases">
        <authorList>
            <person name="McCartney M.A."/>
            <person name="Auch B."/>
            <person name="Kono T."/>
            <person name="Mallez S."/>
            <person name="Becker A."/>
            <person name="Gohl D.M."/>
            <person name="Silverstein K.A.T."/>
            <person name="Koren S."/>
            <person name="Bechman K.B."/>
            <person name="Herman A."/>
            <person name="Abrahante J.E."/>
            <person name="Garbe J."/>
        </authorList>
    </citation>
    <scope>NUCLEOTIDE SEQUENCE</scope>
    <source>
        <strain evidence="2">Duluth1</strain>
        <tissue evidence="2">Whole animal</tissue>
    </source>
</reference>
<organism evidence="2 3">
    <name type="scientific">Dreissena polymorpha</name>
    <name type="common">Zebra mussel</name>
    <name type="synonym">Mytilus polymorpha</name>
    <dbReference type="NCBI Taxonomy" id="45954"/>
    <lineage>
        <taxon>Eukaryota</taxon>
        <taxon>Metazoa</taxon>
        <taxon>Spiralia</taxon>
        <taxon>Lophotrochozoa</taxon>
        <taxon>Mollusca</taxon>
        <taxon>Bivalvia</taxon>
        <taxon>Autobranchia</taxon>
        <taxon>Heteroconchia</taxon>
        <taxon>Euheterodonta</taxon>
        <taxon>Imparidentia</taxon>
        <taxon>Neoheterodontei</taxon>
        <taxon>Myida</taxon>
        <taxon>Dreissenoidea</taxon>
        <taxon>Dreissenidae</taxon>
        <taxon>Dreissena</taxon>
    </lineage>
</organism>
<dbReference type="AlphaFoldDB" id="A0A9D4NGI4"/>
<dbReference type="EMBL" id="JAIWYP010000001">
    <property type="protein sequence ID" value="KAH3896107.1"/>
    <property type="molecule type" value="Genomic_DNA"/>
</dbReference>
<comment type="caution">
    <text evidence="2">The sequence shown here is derived from an EMBL/GenBank/DDBJ whole genome shotgun (WGS) entry which is preliminary data.</text>
</comment>
<protein>
    <submittedName>
        <fullName evidence="2">Uncharacterized protein</fullName>
    </submittedName>
</protein>
<feature type="compositionally biased region" description="Basic residues" evidence="1">
    <location>
        <begin position="76"/>
        <end position="85"/>
    </location>
</feature>
<name>A0A9D4NGI4_DREPO</name>
<accession>A0A9D4NGI4</accession>
<feature type="region of interest" description="Disordered" evidence="1">
    <location>
        <begin position="76"/>
        <end position="110"/>
    </location>
</feature>
<keyword evidence="3" id="KW-1185">Reference proteome</keyword>
<sequence>MFNVYLGVTRPVNGEPDQLPVHREAISSLSSGCTCQSKSRRGFGLSSPCRPIKTEAEEELDRAGPDNKSVATVLRSKIHGSKKSSRSLSPVTGPRGAARRRDDRAEVAES</sequence>
<feature type="compositionally biased region" description="Basic and acidic residues" evidence="1">
    <location>
        <begin position="99"/>
        <end position="110"/>
    </location>
</feature>
<evidence type="ECO:0000313" key="2">
    <source>
        <dbReference type="EMBL" id="KAH3896107.1"/>
    </source>
</evidence>
<evidence type="ECO:0000313" key="3">
    <source>
        <dbReference type="Proteomes" id="UP000828390"/>
    </source>
</evidence>
<evidence type="ECO:0000256" key="1">
    <source>
        <dbReference type="SAM" id="MobiDB-lite"/>
    </source>
</evidence>
<dbReference type="Proteomes" id="UP000828390">
    <property type="component" value="Unassembled WGS sequence"/>
</dbReference>